<evidence type="ECO:0000313" key="2">
    <source>
        <dbReference type="Proteomes" id="UP000230340"/>
    </source>
</evidence>
<organism evidence="1 2">
    <name type="scientific">candidate division WWE3 bacterium CG08_land_8_20_14_0_20_40_13</name>
    <dbReference type="NCBI Taxonomy" id="1975084"/>
    <lineage>
        <taxon>Bacteria</taxon>
        <taxon>Katanobacteria</taxon>
    </lineage>
</organism>
<accession>A0A2H0XFV0</accession>
<dbReference type="AlphaFoldDB" id="A0A2H0XFV0"/>
<comment type="caution">
    <text evidence="1">The sequence shown here is derived from an EMBL/GenBank/DDBJ whole genome shotgun (WGS) entry which is preliminary data.</text>
</comment>
<evidence type="ECO:0000313" key="1">
    <source>
        <dbReference type="EMBL" id="PIS22998.1"/>
    </source>
</evidence>
<name>A0A2H0XFV0_UNCKA</name>
<gene>
    <name evidence="1" type="ORF">COT49_02430</name>
</gene>
<proteinExistence type="predicted"/>
<dbReference type="EMBL" id="PEYT01000022">
    <property type="protein sequence ID" value="PIS22998.1"/>
    <property type="molecule type" value="Genomic_DNA"/>
</dbReference>
<sequence>MIQKISAPISVLFWYSHKAQKAEPLKLFWDGVEYPVSKIGLHYSYRQGRTLFHVFSVLCQDTFFKIVLNTDNLFWRLEEIADYE</sequence>
<reference evidence="2" key="1">
    <citation type="submission" date="2017-09" db="EMBL/GenBank/DDBJ databases">
        <title>Depth-based differentiation of microbial function through sediment-hosted aquifers and enrichment of novel symbionts in the deep terrestrial subsurface.</title>
        <authorList>
            <person name="Probst A.J."/>
            <person name="Ladd B."/>
            <person name="Jarett J.K."/>
            <person name="Geller-Mcgrath D.E."/>
            <person name="Sieber C.M.K."/>
            <person name="Emerson J.B."/>
            <person name="Anantharaman K."/>
            <person name="Thomas B.C."/>
            <person name="Malmstrom R."/>
            <person name="Stieglmeier M."/>
            <person name="Klingl A."/>
            <person name="Woyke T."/>
            <person name="Ryan C.M."/>
            <person name="Banfield J.F."/>
        </authorList>
    </citation>
    <scope>NUCLEOTIDE SEQUENCE [LARGE SCALE GENOMIC DNA]</scope>
</reference>
<dbReference type="Proteomes" id="UP000230340">
    <property type="component" value="Unassembled WGS sequence"/>
</dbReference>
<protein>
    <submittedName>
        <fullName evidence="1">Uncharacterized protein</fullName>
    </submittedName>
</protein>